<feature type="transmembrane region" description="Helical" evidence="1">
    <location>
        <begin position="114"/>
        <end position="137"/>
    </location>
</feature>
<feature type="domain" description="EAL" evidence="2">
    <location>
        <begin position="422"/>
        <end position="672"/>
    </location>
</feature>
<dbReference type="RefSeq" id="WP_378985347.1">
    <property type="nucleotide sequence ID" value="NZ_JBHRVD010000001.1"/>
</dbReference>
<dbReference type="InterPro" id="IPR052155">
    <property type="entry name" value="Biofilm_reg_signaling"/>
</dbReference>
<dbReference type="NCBIfam" id="TIGR00254">
    <property type="entry name" value="GGDEF"/>
    <property type="match status" value="1"/>
</dbReference>
<dbReference type="CDD" id="cd01948">
    <property type="entry name" value="EAL"/>
    <property type="match status" value="1"/>
</dbReference>
<dbReference type="EMBL" id="JBHRVD010000001">
    <property type="protein sequence ID" value="MFC3326481.1"/>
    <property type="molecule type" value="Genomic_DNA"/>
</dbReference>
<dbReference type="InterPro" id="IPR029787">
    <property type="entry name" value="Nucleotide_cyclase"/>
</dbReference>
<keyword evidence="1" id="KW-1133">Transmembrane helix</keyword>
<dbReference type="CDD" id="cd01949">
    <property type="entry name" value="GGDEF"/>
    <property type="match status" value="1"/>
</dbReference>
<feature type="domain" description="GGDEF" evidence="3">
    <location>
        <begin position="281"/>
        <end position="413"/>
    </location>
</feature>
<evidence type="ECO:0000313" key="5">
    <source>
        <dbReference type="EMBL" id="MFC3326481.1"/>
    </source>
</evidence>
<feature type="transmembrane region" description="Helical" evidence="1">
    <location>
        <begin position="209"/>
        <end position="234"/>
    </location>
</feature>
<feature type="transmembrane region" description="Helical" evidence="1">
    <location>
        <begin position="175"/>
        <end position="197"/>
    </location>
</feature>
<keyword evidence="6" id="KW-1185">Reference proteome</keyword>
<comment type="caution">
    <text evidence="5">The sequence shown here is derived from an EMBL/GenBank/DDBJ whole genome shotgun (WGS) entry which is preliminary data.</text>
</comment>
<dbReference type="Pfam" id="PF00563">
    <property type="entry name" value="EAL"/>
    <property type="match status" value="1"/>
</dbReference>
<evidence type="ECO:0000259" key="4">
    <source>
        <dbReference type="PROSITE" id="PS50924"/>
    </source>
</evidence>
<keyword evidence="1" id="KW-0472">Membrane</keyword>
<dbReference type="SMART" id="SM00052">
    <property type="entry name" value="EAL"/>
    <property type="match status" value="1"/>
</dbReference>
<reference evidence="6" key="1">
    <citation type="journal article" date="2019" name="Int. J. Syst. Evol. Microbiol.">
        <title>The Global Catalogue of Microorganisms (GCM) 10K type strain sequencing project: providing services to taxonomists for standard genome sequencing and annotation.</title>
        <authorList>
            <consortium name="The Broad Institute Genomics Platform"/>
            <consortium name="The Broad Institute Genome Sequencing Center for Infectious Disease"/>
            <person name="Wu L."/>
            <person name="Ma J."/>
        </authorList>
    </citation>
    <scope>NUCLEOTIDE SEQUENCE [LARGE SCALE GENOMIC DNA]</scope>
    <source>
        <strain evidence="6">ICMP 19515</strain>
    </source>
</reference>
<keyword evidence="1" id="KW-0812">Transmembrane</keyword>
<dbReference type="Gene3D" id="3.30.70.270">
    <property type="match status" value="1"/>
</dbReference>
<feature type="transmembrane region" description="Helical" evidence="1">
    <location>
        <begin position="143"/>
        <end position="163"/>
    </location>
</feature>
<evidence type="ECO:0000313" key="6">
    <source>
        <dbReference type="Proteomes" id="UP001595648"/>
    </source>
</evidence>
<dbReference type="PANTHER" id="PTHR44757:SF2">
    <property type="entry name" value="BIOFILM ARCHITECTURE MAINTENANCE PROTEIN MBAA"/>
    <property type="match status" value="1"/>
</dbReference>
<dbReference type="SMART" id="SM00267">
    <property type="entry name" value="GGDEF"/>
    <property type="match status" value="1"/>
</dbReference>
<evidence type="ECO:0000259" key="3">
    <source>
        <dbReference type="PROSITE" id="PS50887"/>
    </source>
</evidence>
<dbReference type="InterPro" id="IPR043128">
    <property type="entry name" value="Rev_trsase/Diguanyl_cyclase"/>
</dbReference>
<dbReference type="InterPro" id="IPR035919">
    <property type="entry name" value="EAL_sf"/>
</dbReference>
<dbReference type="InterPro" id="IPR000160">
    <property type="entry name" value="GGDEF_dom"/>
</dbReference>
<dbReference type="SUPFAM" id="SSF141868">
    <property type="entry name" value="EAL domain-like"/>
    <property type="match status" value="1"/>
</dbReference>
<accession>A0ABV7MZR7</accession>
<dbReference type="InterPro" id="IPR001633">
    <property type="entry name" value="EAL_dom"/>
</dbReference>
<dbReference type="Proteomes" id="UP001595648">
    <property type="component" value="Unassembled WGS sequence"/>
</dbReference>
<dbReference type="PROSITE" id="PS50887">
    <property type="entry name" value="GGDEF"/>
    <property type="match status" value="1"/>
</dbReference>
<feature type="domain" description="MHYT" evidence="4">
    <location>
        <begin position="11"/>
        <end position="196"/>
    </location>
</feature>
<dbReference type="Pfam" id="PF03707">
    <property type="entry name" value="MHYT"/>
    <property type="match status" value="2"/>
</dbReference>
<feature type="transmembrane region" description="Helical" evidence="1">
    <location>
        <begin position="12"/>
        <end position="35"/>
    </location>
</feature>
<gene>
    <name evidence="5" type="ORF">ACFOJ9_32700</name>
</gene>
<organism evidence="5 6">
    <name type="scientific">Mesorhizobium cantuariense</name>
    <dbReference type="NCBI Taxonomy" id="1300275"/>
    <lineage>
        <taxon>Bacteria</taxon>
        <taxon>Pseudomonadati</taxon>
        <taxon>Pseudomonadota</taxon>
        <taxon>Alphaproteobacteria</taxon>
        <taxon>Hyphomicrobiales</taxon>
        <taxon>Phyllobacteriaceae</taxon>
        <taxon>Mesorhizobium</taxon>
    </lineage>
</organism>
<evidence type="ECO:0000256" key="1">
    <source>
        <dbReference type="PROSITE-ProRule" id="PRU00244"/>
    </source>
</evidence>
<dbReference type="Pfam" id="PF00990">
    <property type="entry name" value="GGDEF"/>
    <property type="match status" value="1"/>
</dbReference>
<proteinExistence type="predicted"/>
<dbReference type="PANTHER" id="PTHR44757">
    <property type="entry name" value="DIGUANYLATE CYCLASE DGCP"/>
    <property type="match status" value="1"/>
</dbReference>
<dbReference type="PROSITE" id="PS50924">
    <property type="entry name" value="MHYT"/>
    <property type="match status" value="1"/>
</dbReference>
<dbReference type="PROSITE" id="PS50883">
    <property type="entry name" value="EAL"/>
    <property type="match status" value="1"/>
</dbReference>
<dbReference type="Gene3D" id="3.20.20.450">
    <property type="entry name" value="EAL domain"/>
    <property type="match status" value="1"/>
</dbReference>
<sequence>MRVISCIATEHNLWLVLLAALMCVTGCWVTIGLFDRARKTAGVQMRGWLFLTAVAAGSSIWCTHFIAMLAYQPGAPITFDPVLTMVSLVIAIAGTGAGFTLASDKRLAPEWGGCVVGLAISAMHYTGMMAYHVAGIVEWDGSYVAASLVISAAFSAVAVGHAVRRPYRRSHDLAIGLLVLAIVGLHFTAMAAVAVTPLSFITTGTNPDILVAMAVAVAIVGLIVAATGFASYLIDERGRLESFERLQHLALNDALTGLPNRVSFNDRLDHEIDRAREGEETMTAVIVIDLDRFKEINDLRGHAAGDQALKIVARRLAKLTGEGEFVARLGGDEFAAIKRFKDQKDLLGLVSRLEKSLFEPLRLDDFEIAAGASIGVAVYPRDGADRERLVSNADLAMYRAKNDVTRAVCFYESAMDETARARRALATDLRQAIERGELSLHYQVQTSVPTGATCGYEALLRWTHPVHGMIPPVEFIPIAEENGSIMAIGEWVLRTACRQAASWDNGHKIAVNLSPVQFAHADLAKLVHQILVETGLSPKRLELELTESTIVADKVRTLHVLRQIKALGVTIAIDDFGTGYSSLDTLRSFPFDKIKLDRSFMADVERSPQAKAIIRAVLTLGRSLDIPVLAEGVETHVQLTILQVEGCNEAQGYFLGRPKPIDQILLIGAAGLDVPNERSAAEEPARMRLSRQA</sequence>
<feature type="transmembrane region" description="Helical" evidence="1">
    <location>
        <begin position="82"/>
        <end position="102"/>
    </location>
</feature>
<dbReference type="InterPro" id="IPR005330">
    <property type="entry name" value="MHYT_dom"/>
</dbReference>
<protein>
    <submittedName>
        <fullName evidence="5">Bifunctional diguanylate cyclase/phosphodiesterase</fullName>
    </submittedName>
</protein>
<evidence type="ECO:0000259" key="2">
    <source>
        <dbReference type="PROSITE" id="PS50883"/>
    </source>
</evidence>
<dbReference type="SUPFAM" id="SSF55073">
    <property type="entry name" value="Nucleotide cyclase"/>
    <property type="match status" value="1"/>
</dbReference>
<name>A0ABV7MZR7_9HYPH</name>
<feature type="transmembrane region" description="Helical" evidence="1">
    <location>
        <begin position="47"/>
        <end position="70"/>
    </location>
</feature>